<feature type="domain" description="Butirosin biosynthesis protein H N-terminal" evidence="1">
    <location>
        <begin position="15"/>
        <end position="143"/>
    </location>
</feature>
<evidence type="ECO:0000259" key="1">
    <source>
        <dbReference type="Pfam" id="PF14399"/>
    </source>
</evidence>
<dbReference type="InterPro" id="IPR026935">
    <property type="entry name" value="BtrH_N"/>
</dbReference>
<protein>
    <recommendedName>
        <fullName evidence="1">Butirosin biosynthesis protein H N-terminal domain-containing protein</fullName>
    </recommendedName>
</protein>
<dbReference type="Proteomes" id="UP000654345">
    <property type="component" value="Unassembled WGS sequence"/>
</dbReference>
<accession>A0ABQ3UYZ1</accession>
<comment type="caution">
    <text evidence="2">The sequence shown here is derived from an EMBL/GenBank/DDBJ whole genome shotgun (WGS) entry which is preliminary data.</text>
</comment>
<proteinExistence type="predicted"/>
<dbReference type="RefSeq" id="WP_201374360.1">
    <property type="nucleotide sequence ID" value="NZ_BNJG01000002.1"/>
</dbReference>
<dbReference type="EMBL" id="BNJG01000002">
    <property type="protein sequence ID" value="GHO58091.1"/>
    <property type="molecule type" value="Genomic_DNA"/>
</dbReference>
<sequence>MTLPLVPFEGRMSYCLIKSLQMVLAHQGHTYPVEWLECVSGEPFGFVYIRDKQSLFAVDGYVYHRAGEHLLRTLNYSYTYTSSPNDAAALASLEDALKSGPVVAGMLDMGYLTYIPNHTQLYSSDHAIVVLALQSDAVIVHDPAGYVATPLPLSDFLAAWQRDIYTGKPYGLWQIGAQGKPPTEEEIWEKTLARARENVECEAGELFPGGPTAFYGPTAMRTLAGDLQAWPEIGLGPLPYFSWQVSAQRCLDSAFFLREKLPTAAAIRWEECQLYGQLQHASVANKRAFLPELLEHLAEREEKFIAALA</sequence>
<evidence type="ECO:0000313" key="3">
    <source>
        <dbReference type="Proteomes" id="UP000654345"/>
    </source>
</evidence>
<keyword evidence="3" id="KW-1185">Reference proteome</keyword>
<reference evidence="2 3" key="1">
    <citation type="journal article" date="2021" name="Int. J. Syst. Evol. Microbiol.">
        <title>Reticulibacter mediterranei gen. nov., sp. nov., within the new family Reticulibacteraceae fam. nov., and Ktedonospora formicarum gen. nov., sp. nov., Ktedonobacter robiniae sp. nov., Dictyobacter formicarum sp. nov. and Dictyobacter arantiisoli sp. nov., belonging to the class Ktedonobacteria.</title>
        <authorList>
            <person name="Yabe S."/>
            <person name="Zheng Y."/>
            <person name="Wang C.M."/>
            <person name="Sakai Y."/>
            <person name="Abe K."/>
            <person name="Yokota A."/>
            <person name="Donadio S."/>
            <person name="Cavaletti L."/>
            <person name="Monciardini P."/>
        </authorList>
    </citation>
    <scope>NUCLEOTIDE SEQUENCE [LARGE SCALE GENOMIC DNA]</scope>
    <source>
        <strain evidence="2 3">SOSP1-30</strain>
    </source>
</reference>
<organism evidence="2 3">
    <name type="scientific">Ktedonobacter robiniae</name>
    <dbReference type="NCBI Taxonomy" id="2778365"/>
    <lineage>
        <taxon>Bacteria</taxon>
        <taxon>Bacillati</taxon>
        <taxon>Chloroflexota</taxon>
        <taxon>Ktedonobacteria</taxon>
        <taxon>Ktedonobacterales</taxon>
        <taxon>Ktedonobacteraceae</taxon>
        <taxon>Ktedonobacter</taxon>
    </lineage>
</organism>
<dbReference type="Gene3D" id="3.90.70.10">
    <property type="entry name" value="Cysteine proteinases"/>
    <property type="match status" value="1"/>
</dbReference>
<evidence type="ECO:0000313" key="2">
    <source>
        <dbReference type="EMBL" id="GHO58091.1"/>
    </source>
</evidence>
<name>A0ABQ3UYZ1_9CHLR</name>
<gene>
    <name evidence="2" type="ORF">KSB_65660</name>
</gene>
<dbReference type="Pfam" id="PF14399">
    <property type="entry name" value="BtrH_N"/>
    <property type="match status" value="1"/>
</dbReference>